<dbReference type="PANTHER" id="PTHR35339">
    <property type="entry name" value="LINALOOL DEHYDRATASE_ISOMERASE DOMAIN-CONTAINING PROTEIN"/>
    <property type="match status" value="1"/>
</dbReference>
<dbReference type="Pfam" id="PF10022">
    <property type="entry name" value="DUF2264"/>
    <property type="match status" value="1"/>
</dbReference>
<dbReference type="AlphaFoldDB" id="A0A365Y1L6"/>
<name>A0A365Y1L6_9BACT</name>
<organism evidence="2 3">
    <name type="scientific">Chitinophaga flava</name>
    <dbReference type="NCBI Taxonomy" id="2259036"/>
    <lineage>
        <taxon>Bacteria</taxon>
        <taxon>Pseudomonadati</taxon>
        <taxon>Bacteroidota</taxon>
        <taxon>Chitinophagia</taxon>
        <taxon>Chitinophagales</taxon>
        <taxon>Chitinophagaceae</taxon>
        <taxon>Chitinophaga</taxon>
    </lineage>
</organism>
<dbReference type="InterPro" id="IPR016624">
    <property type="entry name" value="UCP014753"/>
</dbReference>
<dbReference type="RefSeq" id="WP_113615125.1">
    <property type="nucleotide sequence ID" value="NZ_QFFJ01000001.1"/>
</dbReference>
<feature type="domain" description="DUF2264" evidence="1">
    <location>
        <begin position="37"/>
        <end position="399"/>
    </location>
</feature>
<dbReference type="InterPro" id="IPR049349">
    <property type="entry name" value="DUF2264_N"/>
</dbReference>
<accession>A0A365Y1L6</accession>
<keyword evidence="3" id="KW-1185">Reference proteome</keyword>
<sequence length="417" mass="46737">MDRRFFLKAVPMAGIAGSLKTDKNILADIAGPVPVNDREYNLNLLLRICDPVISSLAKGQLKATMPTAVAPHYGKPVDKVTYLEAFGRTLAGLAPWLELGPDNTMEGSRRILMLEKTQKAIAMAVDPASPDFMNFTNKFDPQPLVDGAFMAHGLLRAPEWLWEPLSDTTKQQVIEAFKSLRSIKTFSTNNWVLFAAMIEVALLQFNGGWDRKPVDFAIEKIMEWYKGDSMYGDGAHFHYDYYNSFVIQPMLVDVLKVLVDHQEGSKEQYELALKRMQRYGVILERQISPEGTFPVVGRSMPYRNAAFQALTQLVLQGKLPPELTPAQVRCALTAVNKRIFDTPGTFDKNGWLQIGFCGHQPEIADVYTSTGSLYLCTTGFLDLGLRAHHPYWSSPAAEWTAQKAWTGKTINKDHSLE</sequence>
<dbReference type="EMBL" id="QFFJ01000001">
    <property type="protein sequence ID" value="RBL92522.1"/>
    <property type="molecule type" value="Genomic_DNA"/>
</dbReference>
<comment type="caution">
    <text evidence="2">The sequence shown here is derived from an EMBL/GenBank/DDBJ whole genome shotgun (WGS) entry which is preliminary data.</text>
</comment>
<evidence type="ECO:0000313" key="3">
    <source>
        <dbReference type="Proteomes" id="UP000253410"/>
    </source>
</evidence>
<protein>
    <recommendedName>
        <fullName evidence="1">DUF2264 domain-containing protein</fullName>
    </recommendedName>
</protein>
<evidence type="ECO:0000313" key="2">
    <source>
        <dbReference type="EMBL" id="RBL92522.1"/>
    </source>
</evidence>
<proteinExistence type="predicted"/>
<dbReference type="OrthoDB" id="9813465at2"/>
<evidence type="ECO:0000259" key="1">
    <source>
        <dbReference type="Pfam" id="PF10022"/>
    </source>
</evidence>
<dbReference type="Proteomes" id="UP000253410">
    <property type="component" value="Unassembled WGS sequence"/>
</dbReference>
<gene>
    <name evidence="2" type="ORF">DF182_08050</name>
</gene>
<dbReference type="PIRSF" id="PIRSF014753">
    <property type="entry name" value="UCP014753"/>
    <property type="match status" value="1"/>
</dbReference>
<reference evidence="2 3" key="1">
    <citation type="submission" date="2018-05" db="EMBL/GenBank/DDBJ databases">
        <title>Chitinophaga sp. K3CV102501T nov., isolated from isolated from a monsoon evergreen broad-leaved forest soil.</title>
        <authorList>
            <person name="Lv Y."/>
        </authorList>
    </citation>
    <scope>NUCLEOTIDE SEQUENCE [LARGE SCALE GENOMIC DNA]</scope>
    <source>
        <strain evidence="2 3">GDMCC 1.1325</strain>
    </source>
</reference>
<dbReference type="PANTHER" id="PTHR35339:SF3">
    <property type="entry name" value="DUF2264 DOMAIN-CONTAINING PROTEIN"/>
    <property type="match status" value="1"/>
</dbReference>